<sequence>MSNQAMTYEQDFRREWGACVKFLRQHELVDFFDLDLSKIAVRGLFKLMAQKINVPFAQWNAGSLHRGLYRFLSSAYQEEMPVLQTAKIYESMTTFLLFEAKGGRLDMDDDQLTTLMLPVTTAYLLPYGAEESLPEWQQATSNSVRQYVDQWFEAFVDSPECEPLLKKVDAAELQLYVMIFADALYNRQRKTIKNTGMNDVAGLLEHFFPGLLFKKSDYTMLKPALTAFFTFIQKRGYLRPDHVRRIIRGIEQGTDAMLHELETHDWYEFPKQRYAMLESETPNGGDSQWVREIFQQLDEAEHD</sequence>
<dbReference type="RefSeq" id="WP_089109029.1">
    <property type="nucleotide sequence ID" value="NZ_BCMF01000005.1"/>
</dbReference>
<comment type="caution">
    <text evidence="1">The sequence shown here is derived from an EMBL/GenBank/DDBJ whole genome shotgun (WGS) entry which is preliminary data.</text>
</comment>
<accession>A0A1Z5IC59</accession>
<gene>
    <name evidence="1" type="ORF">IWT30_01186</name>
</gene>
<name>A0A1Z5IC59_9LACO</name>
<keyword evidence="2" id="KW-1185">Reference proteome</keyword>
<dbReference type="Proteomes" id="UP000198374">
    <property type="component" value="Unassembled WGS sequence"/>
</dbReference>
<dbReference type="EMBL" id="BCMF01000005">
    <property type="protein sequence ID" value="GAW99225.1"/>
    <property type="molecule type" value="Genomic_DNA"/>
</dbReference>
<proteinExistence type="predicted"/>
<dbReference type="OrthoDB" id="2278028at2"/>
<protein>
    <submittedName>
        <fullName evidence="1">Uncharacterized protein</fullName>
    </submittedName>
</protein>
<reference evidence="1 2" key="1">
    <citation type="submission" date="2015-11" db="EMBL/GenBank/DDBJ databases">
        <title>Draft genome sequences of new species of the genus Lactobacillus isolated from orchardgrass silage.</title>
        <authorList>
            <person name="Tohno M."/>
            <person name="Tanizawa Y."/>
            <person name="Arita M."/>
        </authorList>
    </citation>
    <scope>NUCLEOTIDE SEQUENCE [LARGE SCALE GENOMIC DNA]</scope>
    <source>
        <strain evidence="1 2">IWT30</strain>
    </source>
</reference>
<evidence type="ECO:0000313" key="2">
    <source>
        <dbReference type="Proteomes" id="UP000198374"/>
    </source>
</evidence>
<evidence type="ECO:0000313" key="1">
    <source>
        <dbReference type="EMBL" id="GAW99225.1"/>
    </source>
</evidence>
<organism evidence="1 2">
    <name type="scientific">Secundilactobacillus mixtipabuli</name>
    <dbReference type="NCBI Taxonomy" id="1435342"/>
    <lineage>
        <taxon>Bacteria</taxon>
        <taxon>Bacillati</taxon>
        <taxon>Bacillota</taxon>
        <taxon>Bacilli</taxon>
        <taxon>Lactobacillales</taxon>
        <taxon>Lactobacillaceae</taxon>
        <taxon>Secundilactobacillus</taxon>
    </lineage>
</organism>
<dbReference type="AlphaFoldDB" id="A0A1Z5IC59"/>